<evidence type="ECO:0000313" key="2">
    <source>
        <dbReference type="EMBL" id="GGH87509.1"/>
    </source>
</evidence>
<name>A0ABQ2AA06_9BACL</name>
<dbReference type="Proteomes" id="UP000605427">
    <property type="component" value="Unassembled WGS sequence"/>
</dbReference>
<protein>
    <submittedName>
        <fullName evidence="2">Uncharacterized protein</fullName>
    </submittedName>
</protein>
<evidence type="ECO:0000256" key="1">
    <source>
        <dbReference type="SAM" id="MobiDB-lite"/>
    </source>
</evidence>
<gene>
    <name evidence="2" type="ORF">GCM10007362_49810</name>
</gene>
<evidence type="ECO:0000313" key="3">
    <source>
        <dbReference type="Proteomes" id="UP000605427"/>
    </source>
</evidence>
<reference evidence="3" key="1">
    <citation type="journal article" date="2019" name="Int. J. Syst. Evol. Microbiol.">
        <title>The Global Catalogue of Microorganisms (GCM) 10K type strain sequencing project: providing services to taxonomists for standard genome sequencing and annotation.</title>
        <authorList>
            <consortium name="The Broad Institute Genomics Platform"/>
            <consortium name="The Broad Institute Genome Sequencing Center for Infectious Disease"/>
            <person name="Wu L."/>
            <person name="Ma J."/>
        </authorList>
    </citation>
    <scope>NUCLEOTIDE SEQUENCE [LARGE SCALE GENOMIC DNA]</scope>
    <source>
        <strain evidence="3">CCM 8702</strain>
    </source>
</reference>
<feature type="region of interest" description="Disordered" evidence="1">
    <location>
        <begin position="1"/>
        <end position="30"/>
    </location>
</feature>
<keyword evidence="3" id="KW-1185">Reference proteome</keyword>
<accession>A0ABQ2AA06</accession>
<sequence length="86" mass="10281">MSKVDRAKPFDTEKREKPRLVAERRTEPEPIAETKRMEVREEKPTYRHENGGVFVRAWNSAKLQDGRVNQPWHERLSRIRNGEDPR</sequence>
<dbReference type="EMBL" id="BMDD01000009">
    <property type="protein sequence ID" value="GGH87509.1"/>
    <property type="molecule type" value="Genomic_DNA"/>
</dbReference>
<comment type="caution">
    <text evidence="2">The sequence shown here is derived from an EMBL/GenBank/DDBJ whole genome shotgun (WGS) entry which is preliminary data.</text>
</comment>
<organism evidence="2 3">
    <name type="scientific">Saccharibacillus endophyticus</name>
    <dbReference type="NCBI Taxonomy" id="2060666"/>
    <lineage>
        <taxon>Bacteria</taxon>
        <taxon>Bacillati</taxon>
        <taxon>Bacillota</taxon>
        <taxon>Bacilli</taxon>
        <taxon>Bacillales</taxon>
        <taxon>Paenibacillaceae</taxon>
        <taxon>Saccharibacillus</taxon>
    </lineage>
</organism>
<dbReference type="RefSeq" id="WP_172247613.1">
    <property type="nucleotide sequence ID" value="NZ_BMDD01000009.1"/>
</dbReference>
<proteinExistence type="predicted"/>